<dbReference type="SUPFAM" id="SSF103025">
    <property type="entry name" value="Folate-binding domain"/>
    <property type="match status" value="1"/>
</dbReference>
<dbReference type="GO" id="GO:0016226">
    <property type="term" value="P:iron-sulfur cluster assembly"/>
    <property type="evidence" value="ECO:0007669"/>
    <property type="project" value="TreeGrafter"/>
</dbReference>
<sequence>MHDNPQAPSGQATALPGHRLIELSGRDAAAFAQAQFMNDVAALTPGHWQWSGWLTPKGRVIALMALLRLADERIWLLLPDADAEAFAAALRRFLFRSKTTIVVRDDLRAVGRYGAPQAALGAVLADDEATGLELDYRGEGVERSLRIVAADAAGPEDADFARRWALDDLRHGLPRLGPDQAEQWTPQQLSLERLQAFSVKKGCYPGQEIVARTHFLGKAKRGLMRLRGAGVSAPAEVQAQADTATSVAGQLICAAADEGLAVMPLDAAPVPLLVGGQACEVLPLLAGLAR</sequence>
<dbReference type="EMBL" id="QTSU01000001">
    <property type="protein sequence ID" value="RDZ28301.1"/>
    <property type="molecule type" value="Genomic_DNA"/>
</dbReference>
<reference evidence="2 3" key="1">
    <citation type="submission" date="2018-08" db="EMBL/GenBank/DDBJ databases">
        <title>Lysobacter sp. zong2l5, whole genome shotgun sequence.</title>
        <authorList>
            <person name="Zhang X."/>
            <person name="Feng G."/>
            <person name="Zhu H."/>
        </authorList>
    </citation>
    <scope>NUCLEOTIDE SEQUENCE [LARGE SCALE GENOMIC DNA]</scope>
    <source>
        <strain evidence="3">zong2l5</strain>
    </source>
</reference>
<evidence type="ECO:0000256" key="1">
    <source>
        <dbReference type="ARBA" id="ARBA00022946"/>
    </source>
</evidence>
<dbReference type="Proteomes" id="UP000264492">
    <property type="component" value="Unassembled WGS sequence"/>
</dbReference>
<dbReference type="PANTHER" id="PTHR22602:SF0">
    <property type="entry name" value="TRANSFERASE CAF17, MITOCHONDRIAL-RELATED"/>
    <property type="match status" value="1"/>
</dbReference>
<dbReference type="NCBIfam" id="TIGR03317">
    <property type="entry name" value="ygfZ_signature"/>
    <property type="match status" value="1"/>
</dbReference>
<dbReference type="RefSeq" id="WP_115857742.1">
    <property type="nucleotide sequence ID" value="NZ_QTSU01000001.1"/>
</dbReference>
<name>A0A371K2Z6_9GAMM</name>
<evidence type="ECO:0000313" key="3">
    <source>
        <dbReference type="Proteomes" id="UP000264492"/>
    </source>
</evidence>
<evidence type="ECO:0000313" key="2">
    <source>
        <dbReference type="EMBL" id="RDZ28301.1"/>
    </source>
</evidence>
<dbReference type="OrthoDB" id="9796287at2"/>
<protein>
    <submittedName>
        <fullName evidence="2">Folate-binding protein</fullName>
    </submittedName>
</protein>
<organism evidence="2 3">
    <name type="scientific">Lysobacter silvisoli</name>
    <dbReference type="NCBI Taxonomy" id="2293254"/>
    <lineage>
        <taxon>Bacteria</taxon>
        <taxon>Pseudomonadati</taxon>
        <taxon>Pseudomonadota</taxon>
        <taxon>Gammaproteobacteria</taxon>
        <taxon>Lysobacterales</taxon>
        <taxon>Lysobacteraceae</taxon>
        <taxon>Lysobacter</taxon>
    </lineage>
</organism>
<accession>A0A371K2Z6</accession>
<keyword evidence="3" id="KW-1185">Reference proteome</keyword>
<keyword evidence="1" id="KW-0809">Transit peptide</keyword>
<comment type="caution">
    <text evidence="2">The sequence shown here is derived from an EMBL/GenBank/DDBJ whole genome shotgun (WGS) entry which is preliminary data.</text>
</comment>
<dbReference type="InterPro" id="IPR017703">
    <property type="entry name" value="YgfZ/GCV_T_CS"/>
</dbReference>
<dbReference type="InterPro" id="IPR045179">
    <property type="entry name" value="YgfZ/GcvT"/>
</dbReference>
<dbReference type="PANTHER" id="PTHR22602">
    <property type="entry name" value="TRANSFERASE CAF17, MITOCHONDRIAL-RELATED"/>
    <property type="match status" value="1"/>
</dbReference>
<dbReference type="AlphaFoldDB" id="A0A371K2Z6"/>
<dbReference type="InterPro" id="IPR027266">
    <property type="entry name" value="TrmE/GcvT-like"/>
</dbReference>
<dbReference type="Gene3D" id="2.40.30.160">
    <property type="match status" value="1"/>
</dbReference>
<gene>
    <name evidence="2" type="ORF">DX914_03930</name>
</gene>
<proteinExistence type="predicted"/>
<dbReference type="Gene3D" id="3.30.1360.120">
    <property type="entry name" value="Probable tRNA modification gtpase trme, domain 1"/>
    <property type="match status" value="1"/>
</dbReference>